<reference evidence="1 2" key="1">
    <citation type="submission" date="2014-03" db="EMBL/GenBank/DDBJ databases">
        <title>Draft genome of the hookworm Oesophagostomum dentatum.</title>
        <authorList>
            <person name="Mitreva M."/>
        </authorList>
    </citation>
    <scope>NUCLEOTIDE SEQUENCE [LARGE SCALE GENOMIC DNA]</scope>
    <source>
        <strain evidence="1 2">OD-Hann</strain>
    </source>
</reference>
<accession>A0A0B1RVX8</accession>
<dbReference type="EMBL" id="KN613004">
    <property type="protein sequence ID" value="KHJ75175.1"/>
    <property type="molecule type" value="Genomic_DNA"/>
</dbReference>
<organism evidence="1 2">
    <name type="scientific">Oesophagostomum dentatum</name>
    <name type="common">Nodular worm</name>
    <dbReference type="NCBI Taxonomy" id="61180"/>
    <lineage>
        <taxon>Eukaryota</taxon>
        <taxon>Metazoa</taxon>
        <taxon>Ecdysozoa</taxon>
        <taxon>Nematoda</taxon>
        <taxon>Chromadorea</taxon>
        <taxon>Rhabditida</taxon>
        <taxon>Rhabditina</taxon>
        <taxon>Rhabditomorpha</taxon>
        <taxon>Strongyloidea</taxon>
        <taxon>Strongylidae</taxon>
        <taxon>Oesophagostomum</taxon>
    </lineage>
</organism>
<keyword evidence="2" id="KW-1185">Reference proteome</keyword>
<dbReference type="Proteomes" id="UP000053660">
    <property type="component" value="Unassembled WGS sequence"/>
</dbReference>
<sequence>MCSKWERKCGEKWPNHYSCRMLKKKCSFQNPVIQPITGLKSDNSTNVEQSVTVKNRGKIVEQCQRWKKTCARKYPRHFACRQYRRRCKFVDSLQGDGSDLNRSVSVARNPLISKTSITYNITTVDDALVAHSVDSDEASGLLRAAA</sequence>
<evidence type="ECO:0000313" key="2">
    <source>
        <dbReference type="Proteomes" id="UP000053660"/>
    </source>
</evidence>
<dbReference type="OrthoDB" id="5840065at2759"/>
<evidence type="ECO:0000313" key="1">
    <source>
        <dbReference type="EMBL" id="KHJ75175.1"/>
    </source>
</evidence>
<name>A0A0B1RVX8_OESDE</name>
<proteinExistence type="predicted"/>
<gene>
    <name evidence="1" type="ORF">OESDEN_25209</name>
</gene>
<protein>
    <submittedName>
        <fullName evidence="1">Uncharacterized protein</fullName>
    </submittedName>
</protein>
<dbReference type="AlphaFoldDB" id="A0A0B1RVX8"/>